<dbReference type="InterPro" id="IPR035965">
    <property type="entry name" value="PAS-like_dom_sf"/>
</dbReference>
<dbReference type="GO" id="GO:0000155">
    <property type="term" value="F:phosphorelay sensor kinase activity"/>
    <property type="evidence" value="ECO:0007669"/>
    <property type="project" value="InterPro"/>
</dbReference>
<dbReference type="CDD" id="cd16917">
    <property type="entry name" value="HATPase_UhpB-NarQ-NarX-like"/>
    <property type="match status" value="1"/>
</dbReference>
<dbReference type="InterPro" id="IPR050482">
    <property type="entry name" value="Sensor_HK_TwoCompSys"/>
</dbReference>
<dbReference type="AlphaFoldDB" id="A0A9J7BU12"/>
<dbReference type="Pfam" id="PF02518">
    <property type="entry name" value="HATPase_c"/>
    <property type="match status" value="1"/>
</dbReference>
<dbReference type="PANTHER" id="PTHR24421">
    <property type="entry name" value="NITRATE/NITRITE SENSOR PROTEIN NARX-RELATED"/>
    <property type="match status" value="1"/>
</dbReference>
<name>A0A9J7BU12_9BACT</name>
<dbReference type="Proteomes" id="UP001059380">
    <property type="component" value="Chromosome"/>
</dbReference>
<dbReference type="Gene3D" id="3.30.565.10">
    <property type="entry name" value="Histidine kinase-like ATPase, C-terminal domain"/>
    <property type="match status" value="1"/>
</dbReference>
<reference evidence="5" key="1">
    <citation type="submission" date="2021-04" db="EMBL/GenBank/DDBJ databases">
        <title>Phylogenetic analysis of Acidobacteriaceae.</title>
        <authorList>
            <person name="Qiu L."/>
            <person name="Zhang Q."/>
        </authorList>
    </citation>
    <scope>NUCLEOTIDE SEQUENCE</scope>
    <source>
        <strain evidence="5">DSM 25168</strain>
    </source>
</reference>
<keyword evidence="3" id="KW-0902">Two-component regulatory system</keyword>
<evidence type="ECO:0000256" key="3">
    <source>
        <dbReference type="ARBA" id="ARBA00023012"/>
    </source>
</evidence>
<dbReference type="CDD" id="cd00130">
    <property type="entry name" value="PAS"/>
    <property type="match status" value="1"/>
</dbReference>
<dbReference type="SMART" id="SM00387">
    <property type="entry name" value="HATPase_c"/>
    <property type="match status" value="1"/>
</dbReference>
<organism evidence="5 6">
    <name type="scientific">Occallatibacter riparius</name>
    <dbReference type="NCBI Taxonomy" id="1002689"/>
    <lineage>
        <taxon>Bacteria</taxon>
        <taxon>Pseudomonadati</taxon>
        <taxon>Acidobacteriota</taxon>
        <taxon>Terriglobia</taxon>
        <taxon>Terriglobales</taxon>
        <taxon>Acidobacteriaceae</taxon>
        <taxon>Occallatibacter</taxon>
    </lineage>
</organism>
<evidence type="ECO:0000256" key="2">
    <source>
        <dbReference type="ARBA" id="ARBA00022777"/>
    </source>
</evidence>
<dbReference type="GO" id="GO:0016020">
    <property type="term" value="C:membrane"/>
    <property type="evidence" value="ECO:0007669"/>
    <property type="project" value="InterPro"/>
</dbReference>
<proteinExistence type="predicted"/>
<dbReference type="InterPro" id="IPR013655">
    <property type="entry name" value="PAS_fold_3"/>
</dbReference>
<evidence type="ECO:0000256" key="1">
    <source>
        <dbReference type="ARBA" id="ARBA00022679"/>
    </source>
</evidence>
<dbReference type="InterPro" id="IPR003594">
    <property type="entry name" value="HATPase_dom"/>
</dbReference>
<evidence type="ECO:0000259" key="4">
    <source>
        <dbReference type="PROSITE" id="PS50113"/>
    </source>
</evidence>
<evidence type="ECO:0000313" key="6">
    <source>
        <dbReference type="Proteomes" id="UP001059380"/>
    </source>
</evidence>
<dbReference type="InterPro" id="IPR000014">
    <property type="entry name" value="PAS"/>
</dbReference>
<dbReference type="InterPro" id="IPR001610">
    <property type="entry name" value="PAC"/>
</dbReference>
<dbReference type="PROSITE" id="PS50113">
    <property type="entry name" value="PAC"/>
    <property type="match status" value="1"/>
</dbReference>
<dbReference type="InterPro" id="IPR011712">
    <property type="entry name" value="Sig_transdc_His_kin_sub3_dim/P"/>
</dbReference>
<feature type="domain" description="PAC" evidence="4">
    <location>
        <begin position="60"/>
        <end position="112"/>
    </location>
</feature>
<dbReference type="NCBIfam" id="TIGR00229">
    <property type="entry name" value="sensory_box"/>
    <property type="match status" value="1"/>
</dbReference>
<accession>A0A9J7BU12</accession>
<dbReference type="SMART" id="SM00086">
    <property type="entry name" value="PAC"/>
    <property type="match status" value="1"/>
</dbReference>
<protein>
    <submittedName>
        <fullName evidence="5">PAS domain-containing protein</fullName>
    </submittedName>
</protein>
<dbReference type="EMBL" id="CP093313">
    <property type="protein sequence ID" value="UWZ86081.1"/>
    <property type="molecule type" value="Genomic_DNA"/>
</dbReference>
<keyword evidence="6" id="KW-1185">Reference proteome</keyword>
<dbReference type="Pfam" id="PF07730">
    <property type="entry name" value="HisKA_3"/>
    <property type="match status" value="1"/>
</dbReference>
<gene>
    <name evidence="5" type="ORF">MOP44_09065</name>
</gene>
<dbReference type="KEGG" id="orp:MOP44_09065"/>
<sequence>MLWVAHADSEFADINDEWEHFTGVSRGENLGPGWMRRIHPKDLAGWLKSFAEAFRLSKELSTRLRLERHDGQYRWMLVRANPLPTEGGQPGGFAGCCIDITDEREIADAVSDFSGRLIQAQEGERSRIARELHDDITQRMALLANGIQELDLPRLRLSTPQKKQRIQALKKLAIEISSDVQFLSRQLHPSKLQYLGLPAAIRSLCREVSLRHKVDVTCIVRDVPDKLPESISLNLFRTAQESLQNVVKHSRAQHALVELVGETAGIHLRISDDGVGFELNQENSSRGLGLTSMRERLNSVGGTFSVCSGRMTGTHVEGAVPMAQLAHG</sequence>
<dbReference type="SUPFAM" id="SSF55874">
    <property type="entry name" value="ATPase domain of HSP90 chaperone/DNA topoisomerase II/histidine kinase"/>
    <property type="match status" value="1"/>
</dbReference>
<dbReference type="SUPFAM" id="SSF55785">
    <property type="entry name" value="PYP-like sensor domain (PAS domain)"/>
    <property type="match status" value="1"/>
</dbReference>
<dbReference type="InterPro" id="IPR000700">
    <property type="entry name" value="PAS-assoc_C"/>
</dbReference>
<keyword evidence="1" id="KW-0808">Transferase</keyword>
<dbReference type="Gene3D" id="1.20.5.1930">
    <property type="match status" value="1"/>
</dbReference>
<evidence type="ECO:0000313" key="5">
    <source>
        <dbReference type="EMBL" id="UWZ86081.1"/>
    </source>
</evidence>
<dbReference type="Gene3D" id="3.30.450.20">
    <property type="entry name" value="PAS domain"/>
    <property type="match status" value="1"/>
</dbReference>
<dbReference type="InterPro" id="IPR036890">
    <property type="entry name" value="HATPase_C_sf"/>
</dbReference>
<dbReference type="GO" id="GO:0046983">
    <property type="term" value="F:protein dimerization activity"/>
    <property type="evidence" value="ECO:0007669"/>
    <property type="project" value="InterPro"/>
</dbReference>
<dbReference type="Pfam" id="PF08447">
    <property type="entry name" value="PAS_3"/>
    <property type="match status" value="1"/>
</dbReference>
<keyword evidence="2" id="KW-0418">Kinase</keyword>